<evidence type="ECO:0000256" key="1">
    <source>
        <dbReference type="SAM" id="SignalP"/>
    </source>
</evidence>
<dbReference type="Proteomes" id="UP000466966">
    <property type="component" value="Unassembled WGS sequence"/>
</dbReference>
<gene>
    <name evidence="2" type="ORF">GRI99_10360</name>
</gene>
<comment type="caution">
    <text evidence="2">The sequence shown here is derived from an EMBL/GenBank/DDBJ whole genome shotgun (WGS) entry which is preliminary data.</text>
</comment>
<name>A0A844Z0W2_9SPHN</name>
<keyword evidence="3" id="KW-1185">Reference proteome</keyword>
<reference evidence="2 3" key="1">
    <citation type="submission" date="2019-12" db="EMBL/GenBank/DDBJ databases">
        <title>Genomic-based taxomic classification of the family Erythrobacteraceae.</title>
        <authorList>
            <person name="Xu L."/>
        </authorList>
    </citation>
    <scope>NUCLEOTIDE SEQUENCE [LARGE SCALE GENOMIC DNA]</scope>
    <source>
        <strain evidence="2 3">M0322</strain>
    </source>
</reference>
<evidence type="ECO:0000313" key="2">
    <source>
        <dbReference type="EMBL" id="MXO72037.1"/>
    </source>
</evidence>
<dbReference type="AlphaFoldDB" id="A0A844Z0W2"/>
<dbReference type="PROSITE" id="PS51257">
    <property type="entry name" value="PROKAR_LIPOPROTEIN"/>
    <property type="match status" value="1"/>
</dbReference>
<organism evidence="2 3">
    <name type="scientific">Alteraurantiacibacter buctensis</name>
    <dbReference type="NCBI Taxonomy" id="1503981"/>
    <lineage>
        <taxon>Bacteria</taxon>
        <taxon>Pseudomonadati</taxon>
        <taxon>Pseudomonadota</taxon>
        <taxon>Alphaproteobacteria</taxon>
        <taxon>Sphingomonadales</taxon>
        <taxon>Erythrobacteraceae</taxon>
        <taxon>Alteraurantiacibacter</taxon>
    </lineage>
</organism>
<protein>
    <recommendedName>
        <fullName evidence="4">DUF4402 domain-containing protein</fullName>
    </recommendedName>
</protein>
<feature type="chain" id="PRO_5032628253" description="DUF4402 domain-containing protein" evidence="1">
    <location>
        <begin position="21"/>
        <end position="153"/>
    </location>
</feature>
<evidence type="ECO:0008006" key="4">
    <source>
        <dbReference type="Google" id="ProtNLM"/>
    </source>
</evidence>
<dbReference type="EMBL" id="WTYV01000003">
    <property type="protein sequence ID" value="MXO72037.1"/>
    <property type="molecule type" value="Genomic_DNA"/>
</dbReference>
<accession>A0A844Z0W2</accession>
<dbReference type="RefSeq" id="WP_160771957.1">
    <property type="nucleotide sequence ID" value="NZ_WTYV01000003.1"/>
</dbReference>
<dbReference type="OrthoDB" id="7594608at2"/>
<feature type="signal peptide" evidence="1">
    <location>
        <begin position="1"/>
        <end position="20"/>
    </location>
</feature>
<evidence type="ECO:0000313" key="3">
    <source>
        <dbReference type="Proteomes" id="UP000466966"/>
    </source>
</evidence>
<sequence>MRFPTLIAAATLLLAACGSAGDDAAAPSAQASAGISITGDDGEEVQVAGGDEALAALPPGFTAYPGAQVTSSTAIATGTGGGVILVMQTDDPVADVIEFYTTQATAAGVRLDGTVTTGSNTLIGGEGEDGLAFSASAADGPDGTIVQLTVGRD</sequence>
<keyword evidence="1" id="KW-0732">Signal</keyword>
<proteinExistence type="predicted"/>